<protein>
    <recommendedName>
        <fullName evidence="1">FAR1 domain-containing protein</fullName>
    </recommendedName>
</protein>
<gene>
    <name evidence="2" type="ORF">Dsin_017263</name>
</gene>
<dbReference type="EMBL" id="JANJYJ010000005">
    <property type="protein sequence ID" value="KAK3212557.1"/>
    <property type="molecule type" value="Genomic_DNA"/>
</dbReference>
<sequence>MDEFKDDKELKVGMQVHSDDKAYSLCNTYALRKGFSIRKGHIRRGKSNNIRQRDFLCSKAGFLSDQEVCQDKKIIR</sequence>
<keyword evidence="3" id="KW-1185">Reference proteome</keyword>
<evidence type="ECO:0000259" key="1">
    <source>
        <dbReference type="Pfam" id="PF03101"/>
    </source>
</evidence>
<evidence type="ECO:0000313" key="2">
    <source>
        <dbReference type="EMBL" id="KAK3212557.1"/>
    </source>
</evidence>
<dbReference type="Pfam" id="PF03101">
    <property type="entry name" value="FAR1"/>
    <property type="match status" value="1"/>
</dbReference>
<dbReference type="PANTHER" id="PTHR46328">
    <property type="entry name" value="FAR-RED IMPAIRED RESPONSIVE (FAR1) FAMILY PROTEIN-RELATED"/>
    <property type="match status" value="1"/>
</dbReference>
<feature type="domain" description="FAR1" evidence="1">
    <location>
        <begin position="27"/>
        <end position="69"/>
    </location>
</feature>
<dbReference type="Proteomes" id="UP001281410">
    <property type="component" value="Unassembled WGS sequence"/>
</dbReference>
<name>A0AAE0E6I6_9ROSI</name>
<dbReference type="PANTHER" id="PTHR46328:SF27">
    <property type="entry name" value="OS12G0287500 PROTEIN"/>
    <property type="match status" value="1"/>
</dbReference>
<accession>A0AAE0E6I6</accession>
<reference evidence="2" key="1">
    <citation type="journal article" date="2023" name="Plant J.">
        <title>Genome sequences and population genomics provide insights into the demographic history, inbreeding, and mutation load of two 'living fossil' tree species of Dipteronia.</title>
        <authorList>
            <person name="Feng Y."/>
            <person name="Comes H.P."/>
            <person name="Chen J."/>
            <person name="Zhu S."/>
            <person name="Lu R."/>
            <person name="Zhang X."/>
            <person name="Li P."/>
            <person name="Qiu J."/>
            <person name="Olsen K.M."/>
            <person name="Qiu Y."/>
        </authorList>
    </citation>
    <scope>NUCLEOTIDE SEQUENCE</scope>
    <source>
        <strain evidence="2">NBL</strain>
    </source>
</reference>
<comment type="caution">
    <text evidence="2">The sequence shown here is derived from an EMBL/GenBank/DDBJ whole genome shotgun (WGS) entry which is preliminary data.</text>
</comment>
<dbReference type="InterPro" id="IPR004330">
    <property type="entry name" value="FAR1_DNA_bnd_dom"/>
</dbReference>
<organism evidence="2 3">
    <name type="scientific">Dipteronia sinensis</name>
    <dbReference type="NCBI Taxonomy" id="43782"/>
    <lineage>
        <taxon>Eukaryota</taxon>
        <taxon>Viridiplantae</taxon>
        <taxon>Streptophyta</taxon>
        <taxon>Embryophyta</taxon>
        <taxon>Tracheophyta</taxon>
        <taxon>Spermatophyta</taxon>
        <taxon>Magnoliopsida</taxon>
        <taxon>eudicotyledons</taxon>
        <taxon>Gunneridae</taxon>
        <taxon>Pentapetalae</taxon>
        <taxon>rosids</taxon>
        <taxon>malvids</taxon>
        <taxon>Sapindales</taxon>
        <taxon>Sapindaceae</taxon>
        <taxon>Hippocastanoideae</taxon>
        <taxon>Acereae</taxon>
        <taxon>Dipteronia</taxon>
    </lineage>
</organism>
<evidence type="ECO:0000313" key="3">
    <source>
        <dbReference type="Proteomes" id="UP001281410"/>
    </source>
</evidence>
<dbReference type="AlphaFoldDB" id="A0AAE0E6I6"/>
<proteinExistence type="predicted"/>